<gene>
    <name evidence="1" type="ORF">DM01DRAFT_1299307</name>
</gene>
<reference evidence="1 2" key="1">
    <citation type="submission" date="2016-07" db="EMBL/GenBank/DDBJ databases">
        <title>Pervasive Adenine N6-methylation of Active Genes in Fungi.</title>
        <authorList>
            <consortium name="DOE Joint Genome Institute"/>
            <person name="Mondo S.J."/>
            <person name="Dannebaum R.O."/>
            <person name="Kuo R.C."/>
            <person name="Labutti K."/>
            <person name="Haridas S."/>
            <person name="Kuo A."/>
            <person name="Salamov A."/>
            <person name="Ahrendt S.R."/>
            <person name="Lipzen A."/>
            <person name="Sullivan W."/>
            <person name="Andreopoulos W.B."/>
            <person name="Clum A."/>
            <person name="Lindquist E."/>
            <person name="Daum C."/>
            <person name="Ramamoorthy G.K."/>
            <person name="Gryganskyi A."/>
            <person name="Culley D."/>
            <person name="Magnuson J.K."/>
            <person name="James T.Y."/>
            <person name="O'Malley M.A."/>
            <person name="Stajich J.E."/>
            <person name="Spatafora J.W."/>
            <person name="Visel A."/>
            <person name="Grigoriev I.V."/>
        </authorList>
    </citation>
    <scope>NUCLEOTIDE SEQUENCE [LARGE SCALE GENOMIC DNA]</scope>
    <source>
        <strain evidence="1 2">NRRL 3301</strain>
    </source>
</reference>
<comment type="caution">
    <text evidence="1">The sequence shown here is derived from an EMBL/GenBank/DDBJ whole genome shotgun (WGS) entry which is preliminary data.</text>
</comment>
<dbReference type="AlphaFoldDB" id="A0A1X2GTN8"/>
<dbReference type="GO" id="GO:0016787">
    <property type="term" value="F:hydrolase activity"/>
    <property type="evidence" value="ECO:0007669"/>
    <property type="project" value="UniProtKB-KW"/>
</dbReference>
<evidence type="ECO:0000313" key="1">
    <source>
        <dbReference type="EMBL" id="ORX61387.1"/>
    </source>
</evidence>
<keyword evidence="2" id="KW-1185">Reference proteome</keyword>
<accession>A0A1X2GTN8</accession>
<dbReference type="STRING" id="101127.A0A1X2GTN8"/>
<dbReference type="SUPFAM" id="SSF52540">
    <property type="entry name" value="P-loop containing nucleoside triphosphate hydrolases"/>
    <property type="match status" value="1"/>
</dbReference>
<evidence type="ECO:0000313" key="2">
    <source>
        <dbReference type="Proteomes" id="UP000242146"/>
    </source>
</evidence>
<dbReference type="Proteomes" id="UP000242146">
    <property type="component" value="Unassembled WGS sequence"/>
</dbReference>
<dbReference type="CDD" id="cd02024">
    <property type="entry name" value="NRK1"/>
    <property type="match status" value="1"/>
</dbReference>
<protein>
    <submittedName>
        <fullName evidence="1">P-loop containing nucleoside triphosphate hydrolase protein</fullName>
    </submittedName>
</protein>
<dbReference type="EMBL" id="MCGT01000003">
    <property type="protein sequence ID" value="ORX61387.1"/>
    <property type="molecule type" value="Genomic_DNA"/>
</dbReference>
<dbReference type="InterPro" id="IPR027417">
    <property type="entry name" value="P-loop_NTPase"/>
</dbReference>
<dbReference type="Gene3D" id="3.40.50.300">
    <property type="entry name" value="P-loop containing nucleotide triphosphate hydrolases"/>
    <property type="match status" value="1"/>
</dbReference>
<sequence length="239" mass="27082">MRVITVGISGPTCSGKTTITRVLQQLAGRSVIVYQDDYFKPESKIPIDAATNLANWDCPEALDFDQLVSTIQYVQQHGQLPEAYASNEVENTHDGSTLVPAATMAAWRQQLEQEGNGAQQEDTVWLIVDGFMLVTDARVRGLFDYCFFVTASYATLKERRERRQGYHTLEGYWVDPPGYFDTIVWPEYLRAHRHLLDDQDHPKPSASSSLVVIDTDHLAIREAIQTTLHVLWPQLTLCR</sequence>
<name>A0A1X2GTN8_9FUNG</name>
<organism evidence="1 2">
    <name type="scientific">Hesseltinella vesiculosa</name>
    <dbReference type="NCBI Taxonomy" id="101127"/>
    <lineage>
        <taxon>Eukaryota</taxon>
        <taxon>Fungi</taxon>
        <taxon>Fungi incertae sedis</taxon>
        <taxon>Mucoromycota</taxon>
        <taxon>Mucoromycotina</taxon>
        <taxon>Mucoromycetes</taxon>
        <taxon>Mucorales</taxon>
        <taxon>Cunninghamellaceae</taxon>
        <taxon>Hesseltinella</taxon>
    </lineage>
</organism>
<proteinExistence type="predicted"/>
<dbReference type="OrthoDB" id="10041966at2759"/>
<dbReference type="PANTHER" id="PTHR10285">
    <property type="entry name" value="URIDINE KINASE"/>
    <property type="match status" value="1"/>
</dbReference>
<keyword evidence="1" id="KW-0378">Hydrolase</keyword>